<keyword evidence="2" id="KW-0805">Transcription regulation</keyword>
<dbReference type="Gene3D" id="1.10.10.10">
    <property type="entry name" value="Winged helix-like DNA-binding domain superfamily/Winged helix DNA-binding domain"/>
    <property type="match status" value="1"/>
</dbReference>
<protein>
    <submittedName>
        <fullName evidence="7">Sigma-70 family RNA polymerase sigma factor</fullName>
    </submittedName>
</protein>
<dbReference type="SUPFAM" id="SSF88659">
    <property type="entry name" value="Sigma3 and sigma4 domains of RNA polymerase sigma factors"/>
    <property type="match status" value="1"/>
</dbReference>
<dbReference type="OrthoDB" id="9784272at2"/>
<dbReference type="EMBL" id="SRMF01000003">
    <property type="protein sequence ID" value="TGG93320.1"/>
    <property type="molecule type" value="Genomic_DNA"/>
</dbReference>
<keyword evidence="8" id="KW-1185">Reference proteome</keyword>
<dbReference type="InterPro" id="IPR007627">
    <property type="entry name" value="RNA_pol_sigma70_r2"/>
</dbReference>
<evidence type="ECO:0000256" key="2">
    <source>
        <dbReference type="ARBA" id="ARBA00023015"/>
    </source>
</evidence>
<comment type="caution">
    <text evidence="7">The sequence shown here is derived from an EMBL/GenBank/DDBJ whole genome shotgun (WGS) entry which is preliminary data.</text>
</comment>
<dbReference type="NCBIfam" id="TIGR02937">
    <property type="entry name" value="sigma70-ECF"/>
    <property type="match status" value="1"/>
</dbReference>
<keyword evidence="4" id="KW-0804">Transcription</keyword>
<dbReference type="InterPro" id="IPR013325">
    <property type="entry name" value="RNA_pol_sigma_r2"/>
</dbReference>
<dbReference type="InterPro" id="IPR039425">
    <property type="entry name" value="RNA_pol_sigma-70-like"/>
</dbReference>
<dbReference type="InterPro" id="IPR014284">
    <property type="entry name" value="RNA_pol_sigma-70_dom"/>
</dbReference>
<dbReference type="InterPro" id="IPR013324">
    <property type="entry name" value="RNA_pol_sigma_r3/r4-like"/>
</dbReference>
<evidence type="ECO:0000259" key="5">
    <source>
        <dbReference type="Pfam" id="PF04542"/>
    </source>
</evidence>
<keyword evidence="3" id="KW-0731">Sigma factor</keyword>
<evidence type="ECO:0000256" key="1">
    <source>
        <dbReference type="ARBA" id="ARBA00010641"/>
    </source>
</evidence>
<evidence type="ECO:0000256" key="3">
    <source>
        <dbReference type="ARBA" id="ARBA00023082"/>
    </source>
</evidence>
<evidence type="ECO:0000256" key="4">
    <source>
        <dbReference type="ARBA" id="ARBA00023163"/>
    </source>
</evidence>
<dbReference type="Gene3D" id="1.10.1740.10">
    <property type="match status" value="1"/>
</dbReference>
<proteinExistence type="inferred from homology"/>
<comment type="similarity">
    <text evidence="1">Belongs to the sigma-70 factor family. ECF subfamily.</text>
</comment>
<gene>
    <name evidence="7" type="ORF">E4656_09705</name>
</gene>
<dbReference type="InterPro" id="IPR013249">
    <property type="entry name" value="RNA_pol_sigma70_r4_t2"/>
</dbReference>
<dbReference type="Pfam" id="PF04542">
    <property type="entry name" value="Sigma70_r2"/>
    <property type="match status" value="1"/>
</dbReference>
<evidence type="ECO:0000259" key="6">
    <source>
        <dbReference type="Pfam" id="PF08281"/>
    </source>
</evidence>
<name>A0A4Z0WFQ1_9GAMM</name>
<dbReference type="SUPFAM" id="SSF88946">
    <property type="entry name" value="Sigma2 domain of RNA polymerase sigma factors"/>
    <property type="match status" value="1"/>
</dbReference>
<feature type="domain" description="RNA polymerase sigma-70 region 2" evidence="5">
    <location>
        <begin position="40"/>
        <end position="107"/>
    </location>
</feature>
<dbReference type="GO" id="GO:0016987">
    <property type="term" value="F:sigma factor activity"/>
    <property type="evidence" value="ECO:0007669"/>
    <property type="project" value="UniProtKB-KW"/>
</dbReference>
<evidence type="ECO:0000313" key="8">
    <source>
        <dbReference type="Proteomes" id="UP000297475"/>
    </source>
</evidence>
<dbReference type="PANTHER" id="PTHR43133">
    <property type="entry name" value="RNA POLYMERASE ECF-TYPE SIGMA FACTO"/>
    <property type="match status" value="1"/>
</dbReference>
<feature type="domain" description="RNA polymerase sigma factor 70 region 4 type 2" evidence="6">
    <location>
        <begin position="133"/>
        <end position="184"/>
    </location>
</feature>
<dbReference type="GO" id="GO:0006352">
    <property type="term" value="P:DNA-templated transcription initiation"/>
    <property type="evidence" value="ECO:0007669"/>
    <property type="project" value="InterPro"/>
</dbReference>
<evidence type="ECO:0000313" key="7">
    <source>
        <dbReference type="EMBL" id="TGG93320.1"/>
    </source>
</evidence>
<dbReference type="AlphaFoldDB" id="A0A4Z0WFQ1"/>
<reference evidence="7 8" key="1">
    <citation type="submission" date="2019-04" db="EMBL/GenBank/DDBJ databases">
        <title>Natronospirillum operosus gen. nov., sp. nov., a haloalkaliphilic satellite isolated from decaying biomass of laboratory culture of cyanobacterium Geitlerinema sp. and proposal of Natronospirillaceae fam. nov. and Saccharospirillaceae fam. nov.</title>
        <authorList>
            <person name="Kevbrin V."/>
            <person name="Boltyanskaya Y."/>
            <person name="Koziaeva V."/>
            <person name="Grouzdev D.S."/>
            <person name="Park M."/>
            <person name="Cho J."/>
        </authorList>
    </citation>
    <scope>NUCLEOTIDE SEQUENCE [LARGE SCALE GENOMIC DNA]</scope>
    <source>
        <strain evidence="7 8">G-116</strain>
    </source>
</reference>
<accession>A0A4Z0WFQ1</accession>
<dbReference type="PANTHER" id="PTHR43133:SF66">
    <property type="entry name" value="ECF RNA POLYMERASE SIGMA FACTOR SIGK"/>
    <property type="match status" value="1"/>
</dbReference>
<dbReference type="GO" id="GO:0003677">
    <property type="term" value="F:DNA binding"/>
    <property type="evidence" value="ECO:0007669"/>
    <property type="project" value="InterPro"/>
</dbReference>
<organism evidence="7 8">
    <name type="scientific">Natronospirillum operosum</name>
    <dbReference type="NCBI Taxonomy" id="2759953"/>
    <lineage>
        <taxon>Bacteria</taxon>
        <taxon>Pseudomonadati</taxon>
        <taxon>Pseudomonadota</taxon>
        <taxon>Gammaproteobacteria</taxon>
        <taxon>Oceanospirillales</taxon>
        <taxon>Natronospirillaceae</taxon>
        <taxon>Natronospirillum</taxon>
    </lineage>
</organism>
<dbReference type="Proteomes" id="UP000297475">
    <property type="component" value="Unassembled WGS sequence"/>
</dbReference>
<dbReference type="InterPro" id="IPR036388">
    <property type="entry name" value="WH-like_DNA-bd_sf"/>
</dbReference>
<sequence length="190" mass="21452">MCPRKPNLEPQGRARQIGAGDPAALLRQVAQQDPAALRALYELTSPRLLGVIRRIVPNEADSCDVLQDVYIRVWHSARQYSGAGSAWGWLIVMARHLAMDRRKQCQRRHEVPLPELDALWAESSSDDGVWAHSIQQCLERLRGEPRNAILLSYVYGYSHGELALHLGRPLGTVKAWLRRSLTELKLCLES</sequence>
<dbReference type="RefSeq" id="WP_135483029.1">
    <property type="nucleotide sequence ID" value="NZ_SRMF01000003.1"/>
</dbReference>
<dbReference type="Pfam" id="PF08281">
    <property type="entry name" value="Sigma70_r4_2"/>
    <property type="match status" value="1"/>
</dbReference>